<dbReference type="EMBL" id="AYCK01003091">
    <property type="status" value="NOT_ANNOTATED_CDS"/>
    <property type="molecule type" value="Genomic_DNA"/>
</dbReference>
<dbReference type="Proteomes" id="UP000028760">
    <property type="component" value="Unassembled WGS sequence"/>
</dbReference>
<accession>A0A087XND6</accession>
<reference evidence="1" key="3">
    <citation type="submission" date="2025-09" db="UniProtKB">
        <authorList>
            <consortium name="Ensembl"/>
        </authorList>
    </citation>
    <scope>IDENTIFICATION</scope>
</reference>
<reference evidence="1" key="2">
    <citation type="submission" date="2025-08" db="UniProtKB">
        <authorList>
            <consortium name="Ensembl"/>
        </authorList>
    </citation>
    <scope>IDENTIFICATION</scope>
</reference>
<dbReference type="STRING" id="48698.ENSPFOP00000007289"/>
<protein>
    <submittedName>
        <fullName evidence="1">Uncharacterized protein</fullName>
    </submittedName>
</protein>
<dbReference type="AlphaFoldDB" id="A0A087XND6"/>
<dbReference type="OMA" id="FEYSTCC"/>
<evidence type="ECO:0000313" key="2">
    <source>
        <dbReference type="Proteomes" id="UP000028760"/>
    </source>
</evidence>
<name>A0A087XND6_POEFO</name>
<evidence type="ECO:0000313" key="1">
    <source>
        <dbReference type="Ensembl" id="ENSPFOP00000007289.1"/>
    </source>
</evidence>
<sequence length="246" mass="27946">MFYFNNVVPSVSQTLKGISVFFSSLYAIAEHTDVPRKMLLAYVRKLTGCNALVQSLHQLCRNERVTRNQKIAVVEGLYMLFRELLPKQGSQRGEKTIEDQDVFENSLYCWAHLINKAKDQTTEHEDFAPINLVSEDGNHFCEPVRVPGVPTVFERADVLDKIKDGIKIPNCTEEPLGECSLQRAADVEKILLSIPRSVRSYPLWIHHDKVSGHNFQVNVEWTFGSMVEGLKAFTCLNVTPPLQLKD</sequence>
<dbReference type="Ensembl" id="ENSPFOT00000007301.1">
    <property type="protein sequence ID" value="ENSPFOP00000007289.1"/>
    <property type="gene ID" value="ENSPFOG00000007383.1"/>
</dbReference>
<dbReference type="eggNOG" id="KOG0417">
    <property type="taxonomic scope" value="Eukaryota"/>
</dbReference>
<keyword evidence="2" id="KW-1185">Reference proteome</keyword>
<organism evidence="1 2">
    <name type="scientific">Poecilia formosa</name>
    <name type="common">Amazon molly</name>
    <name type="synonym">Limia formosa</name>
    <dbReference type="NCBI Taxonomy" id="48698"/>
    <lineage>
        <taxon>Eukaryota</taxon>
        <taxon>Metazoa</taxon>
        <taxon>Chordata</taxon>
        <taxon>Craniata</taxon>
        <taxon>Vertebrata</taxon>
        <taxon>Euteleostomi</taxon>
        <taxon>Actinopterygii</taxon>
        <taxon>Neopterygii</taxon>
        <taxon>Teleostei</taxon>
        <taxon>Neoteleostei</taxon>
        <taxon>Acanthomorphata</taxon>
        <taxon>Ovalentaria</taxon>
        <taxon>Atherinomorphae</taxon>
        <taxon>Cyprinodontiformes</taxon>
        <taxon>Poeciliidae</taxon>
        <taxon>Poeciliinae</taxon>
        <taxon>Poecilia</taxon>
    </lineage>
</organism>
<reference evidence="2" key="1">
    <citation type="submission" date="2013-10" db="EMBL/GenBank/DDBJ databases">
        <authorList>
            <person name="Schartl M."/>
            <person name="Warren W."/>
        </authorList>
    </citation>
    <scope>NUCLEOTIDE SEQUENCE [LARGE SCALE GENOMIC DNA]</scope>
    <source>
        <strain evidence="2">female</strain>
    </source>
</reference>
<proteinExistence type="predicted"/>